<evidence type="ECO:0000256" key="8">
    <source>
        <dbReference type="RuleBase" id="RU362097"/>
    </source>
</evidence>
<protein>
    <submittedName>
        <fullName evidence="10">RND efflux transporter, outer membrane lipoprotein</fullName>
    </submittedName>
</protein>
<dbReference type="Pfam" id="PF02321">
    <property type="entry name" value="OEP"/>
    <property type="match status" value="2"/>
</dbReference>
<evidence type="ECO:0000256" key="5">
    <source>
        <dbReference type="ARBA" id="ARBA00023139"/>
    </source>
</evidence>
<dbReference type="PANTHER" id="PTHR30203">
    <property type="entry name" value="OUTER MEMBRANE CATION EFFLUX PROTEIN"/>
    <property type="match status" value="1"/>
</dbReference>
<dbReference type="Gene3D" id="1.20.1600.10">
    <property type="entry name" value="Outer membrane efflux proteins (OEP)"/>
    <property type="match status" value="1"/>
</dbReference>
<keyword evidence="2 8" id="KW-1134">Transmembrane beta strand</keyword>
<dbReference type="InterPro" id="IPR003423">
    <property type="entry name" value="OMP_efflux"/>
</dbReference>
<evidence type="ECO:0000313" key="11">
    <source>
        <dbReference type="Proteomes" id="UP000050420"/>
    </source>
</evidence>
<dbReference type="Proteomes" id="UP000050420">
    <property type="component" value="Unassembled WGS sequence"/>
</dbReference>
<evidence type="ECO:0000256" key="7">
    <source>
        <dbReference type="ARBA" id="ARBA00023288"/>
    </source>
</evidence>
<reference evidence="10 11" key="1">
    <citation type="submission" date="2015-09" db="EMBL/GenBank/DDBJ databases">
        <title>Genome announcement of multiple Pseudomonas syringae strains.</title>
        <authorList>
            <person name="Thakur S."/>
            <person name="Wang P.W."/>
            <person name="Gong Y."/>
            <person name="Weir B.S."/>
            <person name="Guttman D.S."/>
        </authorList>
    </citation>
    <scope>NUCLEOTIDE SEQUENCE [LARGE SCALE GENOMIC DNA]</scope>
    <source>
        <strain evidence="10 11">ICMP4331</strain>
    </source>
</reference>
<dbReference type="PATRIC" id="fig|34065.5.peg.5830"/>
<keyword evidence="3 8" id="KW-0812">Transmembrane</keyword>
<evidence type="ECO:0000313" key="10">
    <source>
        <dbReference type="EMBL" id="KPY04215.1"/>
    </source>
</evidence>
<dbReference type="PANTHER" id="PTHR30203:SF29">
    <property type="entry name" value="PROTEIN CYAE"/>
    <property type="match status" value="1"/>
</dbReference>
<keyword evidence="6" id="KW-0998">Cell outer membrane</keyword>
<gene>
    <name evidence="10" type="ORF">ALO63_03995</name>
</gene>
<evidence type="ECO:0000256" key="4">
    <source>
        <dbReference type="ARBA" id="ARBA00023136"/>
    </source>
</evidence>
<organism evidence="10 11">
    <name type="scientific">Pseudomonas amygdali pv. mori</name>
    <dbReference type="NCBI Taxonomy" id="34065"/>
    <lineage>
        <taxon>Bacteria</taxon>
        <taxon>Pseudomonadati</taxon>
        <taxon>Pseudomonadota</taxon>
        <taxon>Gammaproteobacteria</taxon>
        <taxon>Pseudomonadales</taxon>
        <taxon>Pseudomonadaceae</taxon>
        <taxon>Pseudomonas</taxon>
        <taxon>Pseudomonas amygdali</taxon>
    </lineage>
</organism>
<feature type="signal peptide" evidence="8">
    <location>
        <begin position="1"/>
        <end position="19"/>
    </location>
</feature>
<accession>A0A0P9W0F9</accession>
<feature type="region of interest" description="Disordered" evidence="9">
    <location>
        <begin position="97"/>
        <end position="119"/>
    </location>
</feature>
<name>A0A0P9W0F9_PSEA0</name>
<evidence type="ECO:0000256" key="1">
    <source>
        <dbReference type="ARBA" id="ARBA00007613"/>
    </source>
</evidence>
<keyword evidence="7 8" id="KW-0449">Lipoprotein</keyword>
<keyword evidence="4 8" id="KW-0472">Membrane</keyword>
<dbReference type="NCBIfam" id="TIGR01845">
    <property type="entry name" value="outer_NodT"/>
    <property type="match status" value="1"/>
</dbReference>
<dbReference type="EMBL" id="LJQU01000041">
    <property type="protein sequence ID" value="KPY04215.1"/>
    <property type="molecule type" value="Genomic_DNA"/>
</dbReference>
<dbReference type="AlphaFoldDB" id="A0A0P9W0F9"/>
<comment type="subcellular location">
    <subcellularLocation>
        <location evidence="8">Cell outer membrane</location>
        <topology evidence="8">Lipid-anchor</topology>
    </subcellularLocation>
</comment>
<dbReference type="GO" id="GO:0009279">
    <property type="term" value="C:cell outer membrane"/>
    <property type="evidence" value="ECO:0007669"/>
    <property type="project" value="UniProtKB-SubCell"/>
</dbReference>
<comment type="caution">
    <text evidence="10">The sequence shown here is derived from an EMBL/GenBank/DDBJ whole genome shotgun (WGS) entry which is preliminary data.</text>
</comment>
<dbReference type="GO" id="GO:0015562">
    <property type="term" value="F:efflux transmembrane transporter activity"/>
    <property type="evidence" value="ECO:0007669"/>
    <property type="project" value="InterPro"/>
</dbReference>
<keyword evidence="8" id="KW-0732">Signal</keyword>
<feature type="chain" id="PRO_5005964914" evidence="8">
    <location>
        <begin position="20"/>
        <end position="478"/>
    </location>
</feature>
<evidence type="ECO:0000256" key="2">
    <source>
        <dbReference type="ARBA" id="ARBA00022452"/>
    </source>
</evidence>
<proteinExistence type="inferred from homology"/>
<dbReference type="Gene3D" id="2.20.200.10">
    <property type="entry name" value="Outer membrane efflux proteins (OEP)"/>
    <property type="match status" value="1"/>
</dbReference>
<evidence type="ECO:0000256" key="6">
    <source>
        <dbReference type="ARBA" id="ARBA00023237"/>
    </source>
</evidence>
<keyword evidence="5 8" id="KW-0564">Palmitate</keyword>
<evidence type="ECO:0000256" key="9">
    <source>
        <dbReference type="SAM" id="MobiDB-lite"/>
    </source>
</evidence>
<comment type="similarity">
    <text evidence="1 8">Belongs to the outer membrane factor (OMF) (TC 1.B.17) family.</text>
</comment>
<dbReference type="InterPro" id="IPR010131">
    <property type="entry name" value="MdtP/NodT-like"/>
</dbReference>
<evidence type="ECO:0000256" key="3">
    <source>
        <dbReference type="ARBA" id="ARBA00022692"/>
    </source>
</evidence>
<sequence>MRAPTRLVSLWCLFLPACAAVGPDYHPPSIEAPASWEAPSARGQDSFGQAVWWKQFHDPVLVKLVEAAQSDSPTLASALASIDRARANLTSVNSSFGPSIDASASRTRSRQQAIGSQLETSTRRSAGFDALWELDMFGKTRRNAEAAQARLEARMDDWHYAHISLSAEVADTYVQYRGCIQLRQAYEQEAISKSQTAAATKSAVDAGVSSAADNALASASLANTLSSLDGQRVQCELLLISLVELTGMTKPRLRDLLGSADGSLPQPVLFNVDSVPAQTLRQRPDIAALERELAATSAEIGVAKADLYPSLSLNGSISWSASGSASGLKTWSFGPSLSVPLFDTGKRLAELDSARASYQIAKAEWQNGVRAGVKEIENALANLHGAAQRTEQASIAALEYRSYFQSSEASWRAGSISLLTLEEARRSALSAEIQHIELVRDQVQYWVALYKAMGGSWDSGAYALKTRAYESSGKADAL</sequence>
<dbReference type="SUPFAM" id="SSF56954">
    <property type="entry name" value="Outer membrane efflux proteins (OEP)"/>
    <property type="match status" value="1"/>
</dbReference>